<dbReference type="PATRIC" id="fig|69222.5.peg.1119"/>
<organism evidence="1 2">
    <name type="scientific">Erwinia mallotivora</name>
    <dbReference type="NCBI Taxonomy" id="69222"/>
    <lineage>
        <taxon>Bacteria</taxon>
        <taxon>Pseudomonadati</taxon>
        <taxon>Pseudomonadota</taxon>
        <taxon>Gammaproteobacteria</taxon>
        <taxon>Enterobacterales</taxon>
        <taxon>Erwiniaceae</taxon>
        <taxon>Erwinia</taxon>
    </lineage>
</organism>
<comment type="caution">
    <text evidence="1">The sequence shown here is derived from an EMBL/GenBank/DDBJ whole genome shotgun (WGS) entry which is preliminary data.</text>
</comment>
<gene>
    <name evidence="1" type="ORF">BG55_05390</name>
</gene>
<name>A0A014NAQ8_9GAMM</name>
<accession>A0A014NAQ8</accession>
<dbReference type="AlphaFoldDB" id="A0A014NAQ8"/>
<evidence type="ECO:0000313" key="2">
    <source>
        <dbReference type="Proteomes" id="UP000019918"/>
    </source>
</evidence>
<proteinExistence type="predicted"/>
<dbReference type="Proteomes" id="UP000019918">
    <property type="component" value="Unassembled WGS sequence"/>
</dbReference>
<protein>
    <submittedName>
        <fullName evidence="1">Uncharacterized protein</fullName>
    </submittedName>
</protein>
<reference evidence="1 2" key="1">
    <citation type="submission" date="2014-02" db="EMBL/GenBank/DDBJ databases">
        <title>Draft genome of Erwinia mallotivora strain BT-MARDI, a papaya dieback pathogen.</title>
        <authorList>
            <person name="Redzuan R."/>
            <person name="Abu Bakar N."/>
            <person name="Badrun R."/>
            <person name="Mohd Raih M.F."/>
            <person name="Rozano L."/>
            <person name="Mat Amin N."/>
        </authorList>
    </citation>
    <scope>NUCLEOTIDE SEQUENCE [LARGE SCALE GENOMIC DNA]</scope>
    <source>
        <strain evidence="1 2">BT-MARDI</strain>
    </source>
</reference>
<sequence>MFQNYLVINPAIAINFKIFLRNNGSDEFSSIQIYWRFFSAHQKGPLLSHPALKIINSSLAKDYARQFL</sequence>
<keyword evidence="2" id="KW-1185">Reference proteome</keyword>
<dbReference type="EMBL" id="JFHN01000028">
    <property type="protein sequence ID" value="EXU76493.1"/>
    <property type="molecule type" value="Genomic_DNA"/>
</dbReference>
<evidence type="ECO:0000313" key="1">
    <source>
        <dbReference type="EMBL" id="EXU76493.1"/>
    </source>
</evidence>